<evidence type="ECO:0000313" key="4">
    <source>
        <dbReference type="EMBL" id="SFM20059.1"/>
    </source>
</evidence>
<gene>
    <name evidence="4" type="ORF">SAMN02982985_03188</name>
</gene>
<dbReference type="GO" id="GO:0016747">
    <property type="term" value="F:acyltransferase activity, transferring groups other than amino-acyl groups"/>
    <property type="evidence" value="ECO:0007669"/>
    <property type="project" value="InterPro"/>
</dbReference>
<evidence type="ECO:0000256" key="2">
    <source>
        <dbReference type="ARBA" id="ARBA00023315"/>
    </source>
</evidence>
<keyword evidence="5" id="KW-1185">Reference proteome</keyword>
<dbReference type="Gene3D" id="3.40.630.30">
    <property type="match status" value="1"/>
</dbReference>
<evidence type="ECO:0000259" key="3">
    <source>
        <dbReference type="PROSITE" id="PS51186"/>
    </source>
</evidence>
<keyword evidence="2" id="KW-0012">Acyltransferase</keyword>
<feature type="domain" description="N-acetyltransferase" evidence="3">
    <location>
        <begin position="15"/>
        <end position="155"/>
    </location>
</feature>
<proteinExistence type="predicted"/>
<dbReference type="InterPro" id="IPR016181">
    <property type="entry name" value="Acyl_CoA_acyltransferase"/>
</dbReference>
<dbReference type="STRING" id="758825.SAMN02982985_03188"/>
<accession>A0A1I4NX60</accession>
<dbReference type="EMBL" id="FOTW01000014">
    <property type="protein sequence ID" value="SFM20059.1"/>
    <property type="molecule type" value="Genomic_DNA"/>
</dbReference>
<name>A0A1I4NX60_9BURK</name>
<protein>
    <submittedName>
        <fullName evidence="4">Ribosomal protein S18 acetylase RimI</fullName>
    </submittedName>
</protein>
<evidence type="ECO:0000256" key="1">
    <source>
        <dbReference type="ARBA" id="ARBA00022679"/>
    </source>
</evidence>
<dbReference type="RefSeq" id="WP_245774284.1">
    <property type="nucleotide sequence ID" value="NZ_FOTW01000014.1"/>
</dbReference>
<reference evidence="4 5" key="1">
    <citation type="submission" date="2016-10" db="EMBL/GenBank/DDBJ databases">
        <authorList>
            <person name="de Groot N.N."/>
        </authorList>
    </citation>
    <scope>NUCLEOTIDE SEQUENCE [LARGE SCALE GENOMIC DNA]</scope>
    <source>
        <strain evidence="4 5">ATCC 43154</strain>
    </source>
</reference>
<sequence>MMKERLRKPSNRDVMQIREVTVADAEAIAGLLASLGYPGCEEFIAAQIAAQIVHPDARLLVAAGGDGVAGFISLHFVPQIALAGDFCRISYFCVAEDKRGQGIGEALERAAAALAEERGCDRIEVHCHSRRSGAHRFYQRQGFVESPKYFAKAVG</sequence>
<dbReference type="AlphaFoldDB" id="A0A1I4NX60"/>
<dbReference type="PANTHER" id="PTHR43877">
    <property type="entry name" value="AMINOALKYLPHOSPHONATE N-ACETYLTRANSFERASE-RELATED-RELATED"/>
    <property type="match status" value="1"/>
</dbReference>
<dbReference type="CDD" id="cd04301">
    <property type="entry name" value="NAT_SF"/>
    <property type="match status" value="1"/>
</dbReference>
<keyword evidence="4" id="KW-0689">Ribosomal protein</keyword>
<dbReference type="PROSITE" id="PS51186">
    <property type="entry name" value="GNAT"/>
    <property type="match status" value="1"/>
</dbReference>
<keyword evidence="1" id="KW-0808">Transferase</keyword>
<organism evidence="4 5">
    <name type="scientific">Rugamonas rubra</name>
    <dbReference type="NCBI Taxonomy" id="758825"/>
    <lineage>
        <taxon>Bacteria</taxon>
        <taxon>Pseudomonadati</taxon>
        <taxon>Pseudomonadota</taxon>
        <taxon>Betaproteobacteria</taxon>
        <taxon>Burkholderiales</taxon>
        <taxon>Oxalobacteraceae</taxon>
        <taxon>Telluria group</taxon>
        <taxon>Rugamonas</taxon>
    </lineage>
</organism>
<keyword evidence="4" id="KW-0687">Ribonucleoprotein</keyword>
<dbReference type="Pfam" id="PF00583">
    <property type="entry name" value="Acetyltransf_1"/>
    <property type="match status" value="1"/>
</dbReference>
<dbReference type="InterPro" id="IPR050832">
    <property type="entry name" value="Bact_Acetyltransf"/>
</dbReference>
<dbReference type="GO" id="GO:0005840">
    <property type="term" value="C:ribosome"/>
    <property type="evidence" value="ECO:0007669"/>
    <property type="project" value="UniProtKB-KW"/>
</dbReference>
<dbReference type="SUPFAM" id="SSF55729">
    <property type="entry name" value="Acyl-CoA N-acyltransferases (Nat)"/>
    <property type="match status" value="1"/>
</dbReference>
<dbReference type="Proteomes" id="UP000199470">
    <property type="component" value="Unassembled WGS sequence"/>
</dbReference>
<dbReference type="InterPro" id="IPR000182">
    <property type="entry name" value="GNAT_dom"/>
</dbReference>
<evidence type="ECO:0000313" key="5">
    <source>
        <dbReference type="Proteomes" id="UP000199470"/>
    </source>
</evidence>